<feature type="coiled-coil region" evidence="3">
    <location>
        <begin position="393"/>
        <end position="454"/>
    </location>
</feature>
<evidence type="ECO:0000256" key="3">
    <source>
        <dbReference type="SAM" id="Coils"/>
    </source>
</evidence>
<dbReference type="RefSeq" id="XP_021871296.1">
    <property type="nucleotide sequence ID" value="XM_022015800.1"/>
</dbReference>
<protein>
    <recommendedName>
        <fullName evidence="5">WHIM1 domain-containing protein</fullName>
    </recommendedName>
</protein>
<feature type="region of interest" description="Disordered" evidence="4">
    <location>
        <begin position="1"/>
        <end position="58"/>
    </location>
</feature>
<reference evidence="6 7" key="1">
    <citation type="submission" date="2017-03" db="EMBL/GenBank/DDBJ databases">
        <title>Widespread Adenine N6-methylation of Active Genes in Fungi.</title>
        <authorList>
            <consortium name="DOE Joint Genome Institute"/>
            <person name="Mondo S.J."/>
            <person name="Dannebaum R.O."/>
            <person name="Kuo R.C."/>
            <person name="Louie K.B."/>
            <person name="Bewick A.J."/>
            <person name="Labutti K."/>
            <person name="Haridas S."/>
            <person name="Kuo A."/>
            <person name="Salamov A."/>
            <person name="Ahrendt S.R."/>
            <person name="Lau R."/>
            <person name="Bowen B.P."/>
            <person name="Lipzen A."/>
            <person name="Sullivan W."/>
            <person name="Andreopoulos W.B."/>
            <person name="Clum A."/>
            <person name="Lindquist E."/>
            <person name="Daum C."/>
            <person name="Northen T.R."/>
            <person name="Ramamoorthy G."/>
            <person name="Schmitz R.J."/>
            <person name="Gryganskyi A."/>
            <person name="Culley D."/>
            <person name="Magnuson J."/>
            <person name="James T.Y."/>
            <person name="O'Malley M.A."/>
            <person name="Stajich J.E."/>
            <person name="Spatafora J.W."/>
            <person name="Visel A."/>
            <person name="Grigoriev I.V."/>
        </authorList>
    </citation>
    <scope>NUCLEOTIDE SEQUENCE [LARGE SCALE GENOMIC DNA]</scope>
    <source>
        <strain evidence="6 7">NRRL Y-17943</strain>
    </source>
</reference>
<feature type="compositionally biased region" description="Basic and acidic residues" evidence="4">
    <location>
        <begin position="28"/>
        <end position="40"/>
    </location>
</feature>
<dbReference type="PANTHER" id="PTHR42107:SF1">
    <property type="entry name" value="WHIM1 DOMAIN-CONTAINING PROTEIN"/>
    <property type="match status" value="1"/>
</dbReference>
<dbReference type="InParanoid" id="A0A1Y1UGU7"/>
<dbReference type="GO" id="GO:0005634">
    <property type="term" value="C:nucleus"/>
    <property type="evidence" value="ECO:0007669"/>
    <property type="project" value="UniProtKB-SubCell"/>
</dbReference>
<evidence type="ECO:0000256" key="1">
    <source>
        <dbReference type="ARBA" id="ARBA00004123"/>
    </source>
</evidence>
<dbReference type="STRING" id="4999.A0A1Y1UGU7"/>
<feature type="compositionally biased region" description="Basic and acidic residues" evidence="4">
    <location>
        <begin position="587"/>
        <end position="616"/>
    </location>
</feature>
<sequence>MPSDEGKEPDRSSSESITPPPATNANDTHVKMESDLDVKPDSNTPLDQKPLLKAAPSEYIKPGIQEEFEVDDKEDVIVIDEKQIEKAKERHQADLKHHHYEPPQAERVQDDWQVAYVWAFIVKFDQQSKIRKLECLEDLEQCLMEPVANRPDDILEGILIRFLSNLKPGIRNLDCTSIQHHLSAYISYALLNDRDFTVWDRPWAPNEQARGSCCNSSPERSELGRLRYEGEPLEEREKKNPIKQVEERGGGLFELSWSERAKLLRQLVDWQLAYSEPIKQIINKNNKVGEGRGAKKSAAEEDKKKAGSGTGATAAPSTEDEIKLSPLGQDRDKNRIWSLDYSNRLYKSGNPFKRPCPVTTISSTRAEYQALIDRYAAHGTVKMEKLKPKEGKAKSTNAEIVAYKKLIKGIEDEKELAEKLTKRLPEIEKEEARIQRARRKIAAAVELAQQAEFRSTRTRRTGRNVNYRYDDFEEDEEDDYRSNKRSRRDNASFNQPNVDHRGRPVIPGERRSSRFSRDKEYRESPSPPRDDDGDMASQASHEPSSAPLMSGNSSDGGSRQRSNGQVKQSRGMKGYAWVEEIVPYSQLRDKEKEEHRRGQEHPVGDGNDEERPVAGS</sequence>
<comment type="subcellular location">
    <subcellularLocation>
        <location evidence="1">Nucleus</location>
    </subcellularLocation>
</comment>
<feature type="region of interest" description="Disordered" evidence="4">
    <location>
        <begin position="288"/>
        <end position="327"/>
    </location>
</feature>
<dbReference type="Proteomes" id="UP000193218">
    <property type="component" value="Unassembled WGS sequence"/>
</dbReference>
<dbReference type="AlphaFoldDB" id="A0A1Y1UGU7"/>
<dbReference type="EMBL" id="NBSH01000006">
    <property type="protein sequence ID" value="ORX37258.1"/>
    <property type="molecule type" value="Genomic_DNA"/>
</dbReference>
<feature type="region of interest" description="Disordered" evidence="4">
    <location>
        <begin position="473"/>
        <end position="616"/>
    </location>
</feature>
<evidence type="ECO:0000256" key="4">
    <source>
        <dbReference type="SAM" id="MobiDB-lite"/>
    </source>
</evidence>
<keyword evidence="2" id="KW-0539">Nucleus</keyword>
<dbReference type="PANTHER" id="PTHR42107">
    <property type="entry name" value="YALI0D24453P"/>
    <property type="match status" value="1"/>
</dbReference>
<dbReference type="OrthoDB" id="205403at2759"/>
<dbReference type="Pfam" id="PF15612">
    <property type="entry name" value="WHIM1"/>
    <property type="match status" value="1"/>
</dbReference>
<dbReference type="InterPro" id="IPR028942">
    <property type="entry name" value="WHIM1_dom"/>
</dbReference>
<feature type="compositionally biased region" description="Basic and acidic residues" evidence="4">
    <location>
        <begin position="498"/>
        <end position="523"/>
    </location>
</feature>
<comment type="caution">
    <text evidence="6">The sequence shown here is derived from an EMBL/GenBank/DDBJ whole genome shotgun (WGS) entry which is preliminary data.</text>
</comment>
<feature type="compositionally biased region" description="Basic and acidic residues" evidence="4">
    <location>
        <begin position="288"/>
        <end position="305"/>
    </location>
</feature>
<evidence type="ECO:0000259" key="5">
    <source>
        <dbReference type="Pfam" id="PF15612"/>
    </source>
</evidence>
<keyword evidence="3" id="KW-0175">Coiled coil</keyword>
<gene>
    <name evidence="6" type="ORF">BD324DRAFT_625436</name>
</gene>
<proteinExistence type="predicted"/>
<accession>A0A1Y1UGU7</accession>
<feature type="domain" description="WHIM1" evidence="5">
    <location>
        <begin position="250"/>
        <end position="283"/>
    </location>
</feature>
<feature type="compositionally biased region" description="Polar residues" evidence="4">
    <location>
        <begin position="550"/>
        <end position="568"/>
    </location>
</feature>
<name>A0A1Y1UGU7_9TREE</name>
<evidence type="ECO:0000313" key="7">
    <source>
        <dbReference type="Proteomes" id="UP000193218"/>
    </source>
</evidence>
<organism evidence="6 7">
    <name type="scientific">Kockovaella imperatae</name>
    <dbReference type="NCBI Taxonomy" id="4999"/>
    <lineage>
        <taxon>Eukaryota</taxon>
        <taxon>Fungi</taxon>
        <taxon>Dikarya</taxon>
        <taxon>Basidiomycota</taxon>
        <taxon>Agaricomycotina</taxon>
        <taxon>Tremellomycetes</taxon>
        <taxon>Tremellales</taxon>
        <taxon>Cuniculitremaceae</taxon>
        <taxon>Kockovaella</taxon>
    </lineage>
</organism>
<keyword evidence="7" id="KW-1185">Reference proteome</keyword>
<evidence type="ECO:0000313" key="6">
    <source>
        <dbReference type="EMBL" id="ORX37258.1"/>
    </source>
</evidence>
<evidence type="ECO:0000256" key="2">
    <source>
        <dbReference type="ARBA" id="ARBA00023242"/>
    </source>
</evidence>
<feature type="compositionally biased region" description="Basic and acidic residues" evidence="4">
    <location>
        <begin position="1"/>
        <end position="13"/>
    </location>
</feature>
<dbReference type="GeneID" id="33557609"/>